<keyword evidence="1" id="KW-1133">Transmembrane helix</keyword>
<keyword evidence="4" id="KW-1185">Reference proteome</keyword>
<evidence type="ECO:0000256" key="1">
    <source>
        <dbReference type="SAM" id="Phobius"/>
    </source>
</evidence>
<evidence type="ECO:0000259" key="2">
    <source>
        <dbReference type="Pfam" id="PF13400"/>
    </source>
</evidence>
<dbReference type="OrthoDB" id="7624353at2"/>
<sequence length="478" mass="50430">MNDMLRRAMLCFATDRKANVAIIFAMTMVPIIFLLGMTLDYTLALRKREQLNAAADAAAIAAVRPAMLAQSDKATIENTAAAVFAAKANLAGLAAVPTPTITVADVGLSRTITVSYIAESVNNFPGVLGKQTWQVSGSATAQASSAPNMNFYLLMDDSPSMGIGATAGDISSLIKYTASTYQSAGASQNCGFACHETNIAHDGGTIDNLTIARNRNITLRIDLVTSAVNQLLNSWSACPQSGISGGVMQCMATLNNTTYKAALYTFDIALNELAALTTPSGAGAKVSSIALMPVYYQNCVFSGCSSKSATNPPTDYGTDIAGALSSVNNIMPNPGLGSNAANDTPQEVVFIVTDGVEDKISATCPNGSFASYKRCQQPLDTSICKTIKDRGIKIAVLYTEYLQLIADPNTGIQKTDNWYMSWIDKYDEPTSLTGTIAQNLKTCASPGFYKSVQNGQNVSDALRDLFIAVASSTASLVQ</sequence>
<comment type="caution">
    <text evidence="3">The sequence shown here is derived from an EMBL/GenBank/DDBJ whole genome shotgun (WGS) entry which is preliminary data.</text>
</comment>
<feature type="transmembrane region" description="Helical" evidence="1">
    <location>
        <begin position="20"/>
        <end position="39"/>
    </location>
</feature>
<evidence type="ECO:0000313" key="3">
    <source>
        <dbReference type="EMBL" id="RXH35891.1"/>
    </source>
</evidence>
<dbReference type="Pfam" id="PF13400">
    <property type="entry name" value="Tad"/>
    <property type="match status" value="1"/>
</dbReference>
<dbReference type="AlphaFoldDB" id="A0A4Q0SF75"/>
<organism evidence="3 4">
    <name type="scientific">Bradyrhizobium nanningense</name>
    <dbReference type="NCBI Taxonomy" id="1325118"/>
    <lineage>
        <taxon>Bacteria</taxon>
        <taxon>Pseudomonadati</taxon>
        <taxon>Pseudomonadota</taxon>
        <taxon>Alphaproteobacteria</taxon>
        <taxon>Hyphomicrobiales</taxon>
        <taxon>Nitrobacteraceae</taxon>
        <taxon>Bradyrhizobium</taxon>
    </lineage>
</organism>
<evidence type="ECO:0000313" key="4">
    <source>
        <dbReference type="Proteomes" id="UP000289546"/>
    </source>
</evidence>
<gene>
    <name evidence="3" type="ORF">XH99_09310</name>
</gene>
<accession>A0A4Q0SF75</accession>
<dbReference type="EMBL" id="LBJQ01000012">
    <property type="protein sequence ID" value="RXH35891.1"/>
    <property type="molecule type" value="Genomic_DNA"/>
</dbReference>
<keyword evidence="1" id="KW-0812">Transmembrane</keyword>
<protein>
    <recommendedName>
        <fullName evidence="2">Putative Flp pilus-assembly TadG-like N-terminal domain-containing protein</fullName>
    </recommendedName>
</protein>
<feature type="domain" description="Putative Flp pilus-assembly TadG-like N-terminal" evidence="2">
    <location>
        <begin position="19"/>
        <end position="63"/>
    </location>
</feature>
<dbReference type="Proteomes" id="UP000289546">
    <property type="component" value="Unassembled WGS sequence"/>
</dbReference>
<proteinExistence type="predicted"/>
<dbReference type="InterPro" id="IPR028087">
    <property type="entry name" value="Tad_N"/>
</dbReference>
<reference evidence="3 4" key="1">
    <citation type="submission" date="2015-04" db="EMBL/GenBank/DDBJ databases">
        <title>Comparative genomics of rhizobia nodulating Arachis hypogaea in China.</title>
        <authorList>
            <person name="Li Y."/>
        </authorList>
    </citation>
    <scope>NUCLEOTIDE SEQUENCE [LARGE SCALE GENOMIC DNA]</scope>
    <source>
        <strain evidence="3 4">CCBAU 51757</strain>
    </source>
</reference>
<name>A0A4Q0SF75_9BRAD</name>
<keyword evidence="1" id="KW-0472">Membrane</keyword>